<evidence type="ECO:0000259" key="9">
    <source>
        <dbReference type="Pfam" id="PF00924"/>
    </source>
</evidence>
<feature type="transmembrane region" description="Helical" evidence="7">
    <location>
        <begin position="209"/>
        <end position="231"/>
    </location>
</feature>
<reference evidence="11" key="1">
    <citation type="submission" date="2023-06" db="EMBL/GenBank/DDBJ databases">
        <authorList>
            <person name="Jiang Y."/>
            <person name="Liu Q."/>
        </authorList>
    </citation>
    <scope>NUCLEOTIDE SEQUENCE</scope>
    <source>
        <strain evidence="11">CGMCC 1.12090</strain>
    </source>
</reference>
<dbReference type="InterPro" id="IPR010920">
    <property type="entry name" value="LSM_dom_sf"/>
</dbReference>
<evidence type="ECO:0000259" key="10">
    <source>
        <dbReference type="Pfam" id="PF21082"/>
    </source>
</evidence>
<dbReference type="EMBL" id="JAUKVY010000035">
    <property type="protein sequence ID" value="MDO1537131.1"/>
    <property type="molecule type" value="Genomic_DNA"/>
</dbReference>
<evidence type="ECO:0000256" key="5">
    <source>
        <dbReference type="ARBA" id="ARBA00022989"/>
    </source>
</evidence>
<sequence>MRRVPVLVLAALWALLLLAAPAIALAQPAAAPAAKAAPRDAADVVVLSRRVVTLRGDFLGVSASERARRAERTIDDLLAKGGPDLVTVQQVPQGAVLMIDGGFALILTPEDLDRGTGESFESFTHSAQQALTRAIAETREARDRRQLLRALAETAIATLVFALGLWAIWRLRNAMASRAADLLESKTAGLQLDGTPILHSSRLAAMAQYLVRALIWLVLAVMAYEWLVFALKRFAYTRPWGEQLGAFLIGIARDIGRNVLGALPDLAVAVVIFLLARGAVAAFRPLFDRVERGRATLGWIDRDLAGPTRRIFAVLVWLFAIAMAYPYLPGAQSDAFRGISVLLGLMVTLGGSSLVGQAASGLILMYSRTIRVGEYVRINEQEGTVTEVGTFTTKIRTGLGEEVSMPNSVIMASTTKNYSRTVEGRGYVLDTVVTIGYDTPWRQVEAMLVEAARRTGGVLASPPPQIFKTALSDFYVEYRLVCQAVPERPRPRAEALNALHAHVLDVFNESGVQIMSPHYVQDPAADKVVPRANWYAPPAREPEGGPP</sequence>
<keyword evidence="12" id="KW-1185">Reference proteome</keyword>
<accession>A0ABT8SDX5</accession>
<dbReference type="Pfam" id="PF21082">
    <property type="entry name" value="MS_channel_3rd"/>
    <property type="match status" value="1"/>
</dbReference>
<comment type="similarity">
    <text evidence="2 7">Belongs to the MscS (TC 1.A.23) family.</text>
</comment>
<keyword evidence="6 7" id="KW-0472">Membrane</keyword>
<feature type="signal peptide" evidence="8">
    <location>
        <begin position="1"/>
        <end position="26"/>
    </location>
</feature>
<name>A0ABT8SDX5_9BURK</name>
<dbReference type="SUPFAM" id="SSF82689">
    <property type="entry name" value="Mechanosensitive channel protein MscS (YggB), C-terminal domain"/>
    <property type="match status" value="1"/>
</dbReference>
<comment type="caution">
    <text evidence="7">Lacks conserved residue(s) required for the propagation of feature annotation.</text>
</comment>
<dbReference type="InterPro" id="IPR049278">
    <property type="entry name" value="MS_channel_C"/>
</dbReference>
<feature type="domain" description="Mechanosensitive ion channel MscS" evidence="9">
    <location>
        <begin position="355"/>
        <end position="420"/>
    </location>
</feature>
<evidence type="ECO:0000256" key="6">
    <source>
        <dbReference type="ARBA" id="ARBA00023136"/>
    </source>
</evidence>
<dbReference type="InterPro" id="IPR023408">
    <property type="entry name" value="MscS_beta-dom_sf"/>
</dbReference>
<dbReference type="InterPro" id="IPR006685">
    <property type="entry name" value="MscS_channel_2nd"/>
</dbReference>
<comment type="caution">
    <text evidence="11">The sequence shown here is derived from an EMBL/GenBank/DDBJ whole genome shotgun (WGS) entry which is preliminary data.</text>
</comment>
<dbReference type="SUPFAM" id="SSF50182">
    <property type="entry name" value="Sm-like ribonucleoproteins"/>
    <property type="match status" value="1"/>
</dbReference>
<comment type="function">
    <text evidence="7">Mechanosensitive channel that participates in the regulation of osmotic pressure changes within the cell, opening in response to stretch forces in the membrane lipid bilayer, without the need for other proteins. Contributes to normal resistance to hypoosmotic shock. Forms an ion channel of 1.0 nanosiemens conductance with a slight preference for anions.</text>
</comment>
<keyword evidence="3" id="KW-1003">Cell membrane</keyword>
<evidence type="ECO:0000256" key="7">
    <source>
        <dbReference type="RuleBase" id="RU369025"/>
    </source>
</evidence>
<keyword evidence="7" id="KW-0997">Cell inner membrane</keyword>
<keyword evidence="7" id="KW-0813">Transport</keyword>
<evidence type="ECO:0000256" key="2">
    <source>
        <dbReference type="ARBA" id="ARBA00008017"/>
    </source>
</evidence>
<dbReference type="PANTHER" id="PTHR30221:SF18">
    <property type="entry name" value="SLL0590 PROTEIN"/>
    <property type="match status" value="1"/>
</dbReference>
<evidence type="ECO:0000313" key="11">
    <source>
        <dbReference type="EMBL" id="MDO1537131.1"/>
    </source>
</evidence>
<dbReference type="Proteomes" id="UP001169027">
    <property type="component" value="Unassembled WGS sequence"/>
</dbReference>
<evidence type="ECO:0000256" key="8">
    <source>
        <dbReference type="SAM" id="SignalP"/>
    </source>
</evidence>
<protein>
    <recommendedName>
        <fullName evidence="7">Small-conductance mechanosensitive channel</fullName>
    </recommendedName>
</protein>
<dbReference type="RefSeq" id="WP_301815404.1">
    <property type="nucleotide sequence ID" value="NZ_JAUJZH010000035.1"/>
</dbReference>
<proteinExistence type="inferred from homology"/>
<keyword evidence="5 7" id="KW-1133">Transmembrane helix</keyword>
<comment type="subcellular location">
    <subcellularLocation>
        <location evidence="7">Cell inner membrane</location>
        <topology evidence="7">Multi-pass membrane protein</topology>
    </subcellularLocation>
    <subcellularLocation>
        <location evidence="1">Cell membrane</location>
        <topology evidence="1">Multi-pass membrane protein</topology>
    </subcellularLocation>
</comment>
<evidence type="ECO:0000256" key="4">
    <source>
        <dbReference type="ARBA" id="ARBA00022692"/>
    </source>
</evidence>
<keyword evidence="8" id="KW-0732">Signal</keyword>
<keyword evidence="7" id="KW-0407">Ion channel</keyword>
<dbReference type="Gene3D" id="2.30.30.60">
    <property type="match status" value="1"/>
</dbReference>
<feature type="transmembrane region" description="Helical" evidence="7">
    <location>
        <begin position="340"/>
        <end position="367"/>
    </location>
</feature>
<keyword evidence="4 7" id="KW-0812">Transmembrane</keyword>
<dbReference type="Pfam" id="PF00924">
    <property type="entry name" value="MS_channel_2nd"/>
    <property type="match status" value="1"/>
</dbReference>
<dbReference type="InterPro" id="IPR011066">
    <property type="entry name" value="MscS_channel_C_sf"/>
</dbReference>
<feature type="domain" description="Mechanosensitive ion channel MscS C-terminal" evidence="10">
    <location>
        <begin position="430"/>
        <end position="514"/>
    </location>
</feature>
<evidence type="ECO:0000256" key="3">
    <source>
        <dbReference type="ARBA" id="ARBA00022475"/>
    </source>
</evidence>
<gene>
    <name evidence="11" type="ORF">Q2T77_33180</name>
</gene>
<dbReference type="InterPro" id="IPR045275">
    <property type="entry name" value="MscS_archaea/bacteria_type"/>
</dbReference>
<feature type="transmembrane region" description="Helical" evidence="7">
    <location>
        <begin position="147"/>
        <end position="169"/>
    </location>
</feature>
<feature type="transmembrane region" description="Helical" evidence="7">
    <location>
        <begin position="266"/>
        <end position="287"/>
    </location>
</feature>
<evidence type="ECO:0000256" key="1">
    <source>
        <dbReference type="ARBA" id="ARBA00004651"/>
    </source>
</evidence>
<dbReference type="Gene3D" id="3.30.70.100">
    <property type="match status" value="1"/>
</dbReference>
<feature type="chain" id="PRO_5046431055" description="Small-conductance mechanosensitive channel" evidence="8">
    <location>
        <begin position="27"/>
        <end position="547"/>
    </location>
</feature>
<evidence type="ECO:0000313" key="12">
    <source>
        <dbReference type="Proteomes" id="UP001169027"/>
    </source>
</evidence>
<comment type="subunit">
    <text evidence="7">Homoheptamer.</text>
</comment>
<feature type="transmembrane region" description="Helical" evidence="7">
    <location>
        <begin position="308"/>
        <end position="328"/>
    </location>
</feature>
<keyword evidence="7" id="KW-0406">Ion transport</keyword>
<dbReference type="PANTHER" id="PTHR30221">
    <property type="entry name" value="SMALL-CONDUCTANCE MECHANOSENSITIVE CHANNEL"/>
    <property type="match status" value="1"/>
</dbReference>
<organism evidence="11 12">
    <name type="scientific">Variovorax ginsengisoli</name>
    <dbReference type="NCBI Taxonomy" id="363844"/>
    <lineage>
        <taxon>Bacteria</taxon>
        <taxon>Pseudomonadati</taxon>
        <taxon>Pseudomonadota</taxon>
        <taxon>Betaproteobacteria</taxon>
        <taxon>Burkholderiales</taxon>
        <taxon>Comamonadaceae</taxon>
        <taxon>Variovorax</taxon>
    </lineage>
</organism>